<comment type="subcellular location">
    <subcellularLocation>
        <location evidence="1">Cell membrane</location>
        <topology evidence="1">Multi-pass membrane protein</topology>
    </subcellularLocation>
</comment>
<dbReference type="InterPro" id="IPR059000">
    <property type="entry name" value="ATPase_P-type_domA"/>
</dbReference>
<dbReference type="Pfam" id="PF00122">
    <property type="entry name" value="E1-E2_ATPase"/>
    <property type="match status" value="1"/>
</dbReference>
<dbReference type="Gene3D" id="2.70.150.10">
    <property type="entry name" value="Calcium-transporting ATPase, cytoplasmic transduction domain A"/>
    <property type="match status" value="1"/>
</dbReference>
<dbReference type="SFLD" id="SFLDF00027">
    <property type="entry name" value="p-type_atpase"/>
    <property type="match status" value="1"/>
</dbReference>
<keyword evidence="4" id="KW-0547">Nucleotide-binding</keyword>
<feature type="transmembrane region" description="Helical" evidence="11">
    <location>
        <begin position="758"/>
        <end position="781"/>
    </location>
</feature>
<dbReference type="Proteomes" id="UP000270299">
    <property type="component" value="Unassembled WGS sequence"/>
</dbReference>
<evidence type="ECO:0000256" key="4">
    <source>
        <dbReference type="ARBA" id="ARBA00022741"/>
    </source>
</evidence>
<feature type="transmembrane region" description="Helical" evidence="11">
    <location>
        <begin position="94"/>
        <end position="110"/>
    </location>
</feature>
<dbReference type="FunFam" id="2.70.150.10:FF:000160">
    <property type="entry name" value="Sarcoplasmic/endoplasmic reticulum calcium ATPase 1"/>
    <property type="match status" value="1"/>
</dbReference>
<dbReference type="PRINTS" id="PR00120">
    <property type="entry name" value="HATPASE"/>
</dbReference>
<dbReference type="Pfam" id="PF13246">
    <property type="entry name" value="Cation_ATPase"/>
    <property type="match status" value="1"/>
</dbReference>
<accession>A0A3L6ZX38</accession>
<dbReference type="NCBIfam" id="TIGR01494">
    <property type="entry name" value="ATPase_P-type"/>
    <property type="match status" value="2"/>
</dbReference>
<evidence type="ECO:0000256" key="9">
    <source>
        <dbReference type="ARBA" id="ARBA00023136"/>
    </source>
</evidence>
<keyword evidence="13" id="KW-0378">Hydrolase</keyword>
<dbReference type="PROSITE" id="PS00154">
    <property type="entry name" value="ATPASE_E1_E2"/>
    <property type="match status" value="1"/>
</dbReference>
<feature type="transmembrane region" description="Helical" evidence="11">
    <location>
        <begin position="858"/>
        <end position="877"/>
    </location>
</feature>
<dbReference type="SMART" id="SM00831">
    <property type="entry name" value="Cation_ATPase_N"/>
    <property type="match status" value="1"/>
</dbReference>
<dbReference type="InterPro" id="IPR006068">
    <property type="entry name" value="ATPase_P-typ_cation-transptr_C"/>
</dbReference>
<keyword evidence="5" id="KW-0067">ATP-binding</keyword>
<dbReference type="Pfam" id="PF00689">
    <property type="entry name" value="Cation_ATPase_C"/>
    <property type="match status" value="1"/>
</dbReference>
<keyword evidence="8 11" id="KW-1133">Transmembrane helix</keyword>
<dbReference type="AlphaFoldDB" id="A0A3L6ZX38"/>
<dbReference type="Gene3D" id="3.40.50.1000">
    <property type="entry name" value="HAD superfamily/HAD-like"/>
    <property type="match status" value="1"/>
</dbReference>
<feature type="transmembrane region" description="Helical" evidence="11">
    <location>
        <begin position="286"/>
        <end position="311"/>
    </location>
</feature>
<keyword evidence="2" id="KW-0597">Phosphoprotein</keyword>
<evidence type="ECO:0000256" key="7">
    <source>
        <dbReference type="ARBA" id="ARBA00022967"/>
    </source>
</evidence>
<evidence type="ECO:0000256" key="6">
    <source>
        <dbReference type="ARBA" id="ARBA00022842"/>
    </source>
</evidence>
<dbReference type="GO" id="GO:0005886">
    <property type="term" value="C:plasma membrane"/>
    <property type="evidence" value="ECO:0007669"/>
    <property type="project" value="UniProtKB-SubCell"/>
</dbReference>
<feature type="domain" description="Cation-transporting P-type ATPase N-terminal" evidence="12">
    <location>
        <begin position="17"/>
        <end position="90"/>
    </location>
</feature>
<dbReference type="OrthoDB" id="9814270at2"/>
<comment type="catalytic activity">
    <reaction evidence="10">
        <text>ATP + H2O = ADP + phosphate + H(+)</text>
        <dbReference type="Rhea" id="RHEA:13065"/>
        <dbReference type="ChEBI" id="CHEBI:15377"/>
        <dbReference type="ChEBI" id="CHEBI:15378"/>
        <dbReference type="ChEBI" id="CHEBI:30616"/>
        <dbReference type="ChEBI" id="CHEBI:43474"/>
        <dbReference type="ChEBI" id="CHEBI:456216"/>
    </reaction>
</comment>
<feature type="transmembrane region" description="Helical" evidence="11">
    <location>
        <begin position="793"/>
        <end position="813"/>
    </location>
</feature>
<dbReference type="SFLD" id="SFLDG00002">
    <property type="entry name" value="C1.7:_P-type_atpase_like"/>
    <property type="match status" value="1"/>
</dbReference>
<gene>
    <name evidence="13" type="ORF">D9V29_03975</name>
</gene>
<feature type="transmembrane region" description="Helical" evidence="11">
    <location>
        <begin position="685"/>
        <end position="706"/>
    </location>
</feature>
<dbReference type="SUPFAM" id="SSF81660">
    <property type="entry name" value="Metal cation-transporting ATPase, ATP-binding domain N"/>
    <property type="match status" value="1"/>
</dbReference>
<dbReference type="SFLD" id="SFLDS00003">
    <property type="entry name" value="Haloacid_Dehalogenase"/>
    <property type="match status" value="1"/>
</dbReference>
<reference evidence="13 14" key="1">
    <citation type="submission" date="2018-10" db="EMBL/GenBank/DDBJ databases">
        <authorList>
            <person name="Li J."/>
        </authorList>
    </citation>
    <scope>NUCLEOTIDE SEQUENCE [LARGE SCALE GENOMIC DNA]</scope>
    <source>
        <strain evidence="13 14">CCTCC AB209002</strain>
    </source>
</reference>
<dbReference type="InterPro" id="IPR001757">
    <property type="entry name" value="P_typ_ATPase"/>
</dbReference>
<evidence type="ECO:0000256" key="11">
    <source>
        <dbReference type="SAM" id="Phobius"/>
    </source>
</evidence>
<feature type="transmembrane region" description="Helical" evidence="11">
    <location>
        <begin position="718"/>
        <end position="737"/>
    </location>
</feature>
<dbReference type="EMBL" id="RCUV01000005">
    <property type="protein sequence ID" value="RLP72596.1"/>
    <property type="molecule type" value="Genomic_DNA"/>
</dbReference>
<dbReference type="InterPro" id="IPR023298">
    <property type="entry name" value="ATPase_P-typ_TM_dom_sf"/>
</dbReference>
<evidence type="ECO:0000256" key="1">
    <source>
        <dbReference type="ARBA" id="ARBA00004651"/>
    </source>
</evidence>
<feature type="transmembrane region" description="Helical" evidence="11">
    <location>
        <begin position="825"/>
        <end position="846"/>
    </location>
</feature>
<keyword evidence="3 11" id="KW-0812">Transmembrane</keyword>
<dbReference type="InterPro" id="IPR008250">
    <property type="entry name" value="ATPase_P-typ_transduc_dom_A_sf"/>
</dbReference>
<dbReference type="Pfam" id="PF00690">
    <property type="entry name" value="Cation_ATPase_N"/>
    <property type="match status" value="1"/>
</dbReference>
<keyword evidence="6" id="KW-0460">Magnesium</keyword>
<dbReference type="GO" id="GO:0016887">
    <property type="term" value="F:ATP hydrolysis activity"/>
    <property type="evidence" value="ECO:0007669"/>
    <property type="project" value="InterPro"/>
</dbReference>
<dbReference type="GO" id="GO:0005524">
    <property type="term" value="F:ATP binding"/>
    <property type="evidence" value="ECO:0007669"/>
    <property type="project" value="UniProtKB-KW"/>
</dbReference>
<dbReference type="SUPFAM" id="SSF81653">
    <property type="entry name" value="Calcium ATPase, transduction domain A"/>
    <property type="match status" value="1"/>
</dbReference>
<dbReference type="PANTHER" id="PTHR42861">
    <property type="entry name" value="CALCIUM-TRANSPORTING ATPASE"/>
    <property type="match status" value="1"/>
</dbReference>
<evidence type="ECO:0000256" key="10">
    <source>
        <dbReference type="ARBA" id="ARBA00049360"/>
    </source>
</evidence>
<organism evidence="13 14">
    <name type="scientific">Mycetocola manganoxydans</name>
    <dbReference type="NCBI Taxonomy" id="699879"/>
    <lineage>
        <taxon>Bacteria</taxon>
        <taxon>Bacillati</taxon>
        <taxon>Actinomycetota</taxon>
        <taxon>Actinomycetes</taxon>
        <taxon>Micrococcales</taxon>
        <taxon>Microbacteriaceae</taxon>
        <taxon>Mycetocola</taxon>
    </lineage>
</organism>
<dbReference type="InterPro" id="IPR004014">
    <property type="entry name" value="ATPase_P-typ_cation-transptr_N"/>
</dbReference>
<name>A0A3L6ZX38_9MICO</name>
<dbReference type="Gene3D" id="1.20.1110.10">
    <property type="entry name" value="Calcium-transporting ATPase, transmembrane domain"/>
    <property type="match status" value="1"/>
</dbReference>
<evidence type="ECO:0000256" key="3">
    <source>
        <dbReference type="ARBA" id="ARBA00022692"/>
    </source>
</evidence>
<comment type="caution">
    <text evidence="13">The sequence shown here is derived from an EMBL/GenBank/DDBJ whole genome shotgun (WGS) entry which is preliminary data.</text>
</comment>
<feature type="transmembrane region" description="Helical" evidence="11">
    <location>
        <begin position="257"/>
        <end position="274"/>
    </location>
</feature>
<dbReference type="InterPro" id="IPR036412">
    <property type="entry name" value="HAD-like_sf"/>
</dbReference>
<evidence type="ECO:0000313" key="13">
    <source>
        <dbReference type="EMBL" id="RLP72596.1"/>
    </source>
</evidence>
<keyword evidence="7" id="KW-1278">Translocase</keyword>
<evidence type="ECO:0000313" key="14">
    <source>
        <dbReference type="Proteomes" id="UP000270299"/>
    </source>
</evidence>
<dbReference type="InterPro" id="IPR023214">
    <property type="entry name" value="HAD_sf"/>
</dbReference>
<evidence type="ECO:0000256" key="2">
    <source>
        <dbReference type="ARBA" id="ARBA00022553"/>
    </source>
</evidence>
<evidence type="ECO:0000259" key="12">
    <source>
        <dbReference type="SMART" id="SM00831"/>
    </source>
</evidence>
<dbReference type="InterPro" id="IPR044492">
    <property type="entry name" value="P_typ_ATPase_HD_dom"/>
</dbReference>
<sequence>MTRRPTDAQATPAPHRSWSALSGDDVLQELSSTPSGLRSGEAEDRLRQYGPNELSFATATPWWLVLLRQFLSPVIGVLVVAAVISAATDHPVDAIAISLILALNAALGFWQERKAEADVRALQSLSVDTCRVLRDATEHVVSAADVVPGDVVLVESGERIPADMRLIEANALRLDESMLTGESVAATKRSAAVPVDSPSGERSNMAFSGTFVTSGRGVGVVTATGARTQLGEINALVQGPAGQGPLQMLTHKLERRIGLIVLVAVTLVFIAGILTGNDIADMFRTAVALAVASIPESLPIVLTVAMSVGVSRMAKRNAILRTLPSVETLGSTTVIASDKTGTLTQNLLTVERIWTPDATVDLTGNRDAPASDSPTVKAVLLTGALTNEAARGGSHSDLSGDAVDVAMARIALEFDVLDEERRAESPSAHMPYEPDLRYSQTVRMNENGERTLHVKGAADTLLSMSDSLARHSGLADLDEELVQDANKRMAADGLRVIATAARTLGPDEDLPSPLPTPSGLTFLGLQGMSDPPRADVASAIRACQQAGIAVKMITGDQPLTATAIAKRLGLRTDVPPLTGAEMADLDDDALTQRLAEVSVAARVTPQDKLRIVRLLQAADHVVAVTGDGVNDAPALKAAAIGVAMGRSGTDVARESADLVLTDDNFVTIVHAVEQGRVTFAAIRKATFFLLSTGAAALLAMSVNVVLDQPLLFLPLQMLWINIVTNGVQDIALALEAAEGEELKRPPRARSEGLLSRTLWYRAGITAMWMAGAILVVFTWALETGMPEVEARTFALTAFVALNFFQIFSARAQYRSLFQLNPLGNKPLLFTSVGALLLHWGAMQWPVSADALGITPLSPWQWAACFAVGSSVLLIVEAEKFVRRWSHRRDRIPAPAR</sequence>
<proteinExistence type="predicted"/>
<keyword evidence="14" id="KW-1185">Reference proteome</keyword>
<dbReference type="InterPro" id="IPR018303">
    <property type="entry name" value="ATPase_P-typ_P_site"/>
</dbReference>
<dbReference type="Gene3D" id="3.40.1110.10">
    <property type="entry name" value="Calcium-transporting ATPase, cytoplasmic domain N"/>
    <property type="match status" value="1"/>
</dbReference>
<feature type="transmembrane region" description="Helical" evidence="11">
    <location>
        <begin position="70"/>
        <end position="88"/>
    </location>
</feature>
<evidence type="ECO:0000256" key="8">
    <source>
        <dbReference type="ARBA" id="ARBA00022989"/>
    </source>
</evidence>
<keyword evidence="9 11" id="KW-0472">Membrane</keyword>
<dbReference type="InterPro" id="IPR023299">
    <property type="entry name" value="ATPase_P-typ_cyto_dom_N"/>
</dbReference>
<evidence type="ECO:0000256" key="5">
    <source>
        <dbReference type="ARBA" id="ARBA00022840"/>
    </source>
</evidence>
<dbReference type="SUPFAM" id="SSF56784">
    <property type="entry name" value="HAD-like"/>
    <property type="match status" value="1"/>
</dbReference>
<dbReference type="SUPFAM" id="SSF81665">
    <property type="entry name" value="Calcium ATPase, transmembrane domain M"/>
    <property type="match status" value="1"/>
</dbReference>
<dbReference type="RefSeq" id="WP_121672314.1">
    <property type="nucleotide sequence ID" value="NZ_BMXM01000001.1"/>
</dbReference>
<protein>
    <submittedName>
        <fullName evidence="13">HAD family hydrolase</fullName>
    </submittedName>
</protein>
<dbReference type="PRINTS" id="PR00119">
    <property type="entry name" value="CATATPASE"/>
</dbReference>